<organism evidence="8 9">
    <name type="scientific">Tistrella mobilis</name>
    <dbReference type="NCBI Taxonomy" id="171437"/>
    <lineage>
        <taxon>Bacteria</taxon>
        <taxon>Pseudomonadati</taxon>
        <taxon>Pseudomonadota</taxon>
        <taxon>Alphaproteobacteria</taxon>
        <taxon>Geminicoccales</taxon>
        <taxon>Geminicoccaceae</taxon>
        <taxon>Tistrella</taxon>
    </lineage>
</organism>
<evidence type="ECO:0000256" key="1">
    <source>
        <dbReference type="ARBA" id="ARBA00001946"/>
    </source>
</evidence>
<dbReference type="PANTHER" id="PTHR32308">
    <property type="entry name" value="LYASE BETA SUBUNIT, PUTATIVE (AFU_ORTHOLOGUE AFUA_4G13030)-RELATED"/>
    <property type="match status" value="1"/>
</dbReference>
<feature type="binding site" evidence="6">
    <location>
        <position position="156"/>
    </location>
    <ligand>
        <name>Mg(2+)</name>
        <dbReference type="ChEBI" id="CHEBI:18420"/>
    </ligand>
</feature>
<dbReference type="PIRSF" id="PIRSF015582">
    <property type="entry name" value="Cit_lyase_B"/>
    <property type="match status" value="1"/>
</dbReference>
<dbReference type="InterPro" id="IPR040442">
    <property type="entry name" value="Pyrv_kinase-like_dom_sf"/>
</dbReference>
<evidence type="ECO:0000256" key="3">
    <source>
        <dbReference type="ARBA" id="ARBA00022723"/>
    </source>
</evidence>
<feature type="domain" description="HpcH/HpaI aldolase/citrate lyase" evidence="7">
    <location>
        <begin position="7"/>
        <end position="222"/>
    </location>
</feature>
<dbReference type="EMBL" id="DMAI01000031">
    <property type="protein sequence ID" value="HAE46172.1"/>
    <property type="molecule type" value="Genomic_DNA"/>
</dbReference>
<keyword evidence="8" id="KW-0456">Lyase</keyword>
<name>A0A3B9IEA6_9PROT</name>
<evidence type="ECO:0000313" key="9">
    <source>
        <dbReference type="Proteomes" id="UP000257706"/>
    </source>
</evidence>
<comment type="similarity">
    <text evidence="2">Belongs to the HpcH/HpaI aldolase family.</text>
</comment>
<comment type="cofactor">
    <cofactor evidence="1">
        <name>Mg(2+)</name>
        <dbReference type="ChEBI" id="CHEBI:18420"/>
    </cofactor>
</comment>
<dbReference type="GO" id="GO:0016829">
    <property type="term" value="F:lyase activity"/>
    <property type="evidence" value="ECO:0007669"/>
    <property type="project" value="UniProtKB-KW"/>
</dbReference>
<accession>A0A3B9IEA6</accession>
<reference evidence="8 9" key="1">
    <citation type="journal article" date="2018" name="Nat. Biotechnol.">
        <title>A standardized bacterial taxonomy based on genome phylogeny substantially revises the tree of life.</title>
        <authorList>
            <person name="Parks D.H."/>
            <person name="Chuvochina M."/>
            <person name="Waite D.W."/>
            <person name="Rinke C."/>
            <person name="Skarshewski A."/>
            <person name="Chaumeil P.A."/>
            <person name="Hugenholtz P."/>
        </authorList>
    </citation>
    <scope>NUCLEOTIDE SEQUENCE [LARGE SCALE GENOMIC DNA]</scope>
    <source>
        <strain evidence="8">UBA8739</strain>
    </source>
</reference>
<keyword evidence="3 6" id="KW-0479">Metal-binding</keyword>
<dbReference type="SUPFAM" id="SSF51621">
    <property type="entry name" value="Phosphoenolpyruvate/pyruvate domain"/>
    <property type="match status" value="1"/>
</dbReference>
<dbReference type="AlphaFoldDB" id="A0A3B9IEA6"/>
<dbReference type="GO" id="GO:0000287">
    <property type="term" value="F:magnesium ion binding"/>
    <property type="evidence" value="ECO:0007669"/>
    <property type="project" value="TreeGrafter"/>
</dbReference>
<dbReference type="GO" id="GO:0006107">
    <property type="term" value="P:oxaloacetate metabolic process"/>
    <property type="evidence" value="ECO:0007669"/>
    <property type="project" value="TreeGrafter"/>
</dbReference>
<evidence type="ECO:0000259" key="7">
    <source>
        <dbReference type="Pfam" id="PF03328"/>
    </source>
</evidence>
<feature type="binding site" evidence="6">
    <location>
        <position position="129"/>
    </location>
    <ligand>
        <name>Mg(2+)</name>
        <dbReference type="ChEBI" id="CHEBI:18420"/>
    </ligand>
</feature>
<dbReference type="InterPro" id="IPR011206">
    <property type="entry name" value="Citrate_lyase_beta/mcl1/mcl2"/>
</dbReference>
<protein>
    <submittedName>
        <fullName evidence="8">CoA ester lyase</fullName>
    </submittedName>
</protein>
<dbReference type="InterPro" id="IPR005000">
    <property type="entry name" value="Aldolase/citrate-lyase_domain"/>
</dbReference>
<evidence type="ECO:0000256" key="6">
    <source>
        <dbReference type="PIRSR" id="PIRSR015582-2"/>
    </source>
</evidence>
<dbReference type="Pfam" id="PF03328">
    <property type="entry name" value="HpcH_HpaI"/>
    <property type="match status" value="1"/>
</dbReference>
<gene>
    <name evidence="8" type="ORF">DCK97_02020</name>
</gene>
<dbReference type="PANTHER" id="PTHR32308:SF0">
    <property type="entry name" value="HPCH_HPAI ALDOLASE_CITRATE LYASE DOMAIN-CONTAINING PROTEIN"/>
    <property type="match status" value="1"/>
</dbReference>
<keyword evidence="4 6" id="KW-0460">Magnesium</keyword>
<feature type="binding site" evidence="5">
    <location>
        <position position="129"/>
    </location>
    <ligand>
        <name>substrate</name>
    </ligand>
</feature>
<feature type="binding site" evidence="5">
    <location>
        <position position="71"/>
    </location>
    <ligand>
        <name>substrate</name>
    </ligand>
</feature>
<proteinExistence type="inferred from homology"/>
<comment type="caution">
    <text evidence="8">The sequence shown here is derived from an EMBL/GenBank/DDBJ whole genome shotgun (WGS) entry which is preliminary data.</text>
</comment>
<evidence type="ECO:0000256" key="5">
    <source>
        <dbReference type="PIRSR" id="PIRSR015582-1"/>
    </source>
</evidence>
<evidence type="ECO:0000256" key="4">
    <source>
        <dbReference type="ARBA" id="ARBA00022842"/>
    </source>
</evidence>
<dbReference type="Gene3D" id="3.20.20.60">
    <property type="entry name" value="Phosphoenolpyruvate-binding domains"/>
    <property type="match status" value="1"/>
</dbReference>
<sequence>MSQSARRSLLFAPATRPEIFAKALASGADLVCVDLEDAVAPDLKQAARPAGFDFLRAAAGDGAGGPERILRINGLKTIAGLRDLSALADAGIAAGMVMLPKVESAEELRLADAVLTEAGSMLKLAALVESVRGIEAAHAIAGATPRLDLMMFGGADLAAELGTRVAPEPMAYARARLVQAARGAGIDLIDVPALDFRDPDAVAEDAARARDLGFTGKAALHPANVAVVNAAFTPIEADIAWARRVIEAFEASAGGVAVLDGKLIEKPVVAAQRRVLSRARAAGLLPA</sequence>
<dbReference type="InterPro" id="IPR015813">
    <property type="entry name" value="Pyrv/PenolPyrv_kinase-like_dom"/>
</dbReference>
<evidence type="ECO:0000256" key="2">
    <source>
        <dbReference type="ARBA" id="ARBA00005568"/>
    </source>
</evidence>
<dbReference type="Proteomes" id="UP000257706">
    <property type="component" value="Unassembled WGS sequence"/>
</dbReference>
<evidence type="ECO:0000313" key="8">
    <source>
        <dbReference type="EMBL" id="HAE46172.1"/>
    </source>
</evidence>